<keyword evidence="4 8" id="KW-0378">Hydrolase</keyword>
<reference evidence="10" key="1">
    <citation type="submission" date="2023-05" db="EMBL/GenBank/DDBJ databases">
        <title>Metabolic capabilities are highly conserved among human nasal-associated Corynebacterium species in pangenomic analyses.</title>
        <authorList>
            <person name="Tran T.H."/>
            <person name="Roberts A.Q."/>
            <person name="Escapa I.F."/>
            <person name="Gao W."/>
            <person name="Conlan S."/>
            <person name="Kong H."/>
            <person name="Segre J.A."/>
            <person name="Kelly M.S."/>
            <person name="Lemon K.P."/>
        </authorList>
    </citation>
    <scope>NUCLEOTIDE SEQUENCE</scope>
    <source>
        <strain evidence="10">KPL2654</strain>
    </source>
</reference>
<dbReference type="Pfam" id="PF02586">
    <property type="entry name" value="SRAP"/>
    <property type="match status" value="1"/>
</dbReference>
<evidence type="ECO:0000256" key="6">
    <source>
        <dbReference type="ARBA" id="ARBA00023125"/>
    </source>
</evidence>
<organism evidence="10 11">
    <name type="scientific">Corynebacterium propinquum</name>
    <dbReference type="NCBI Taxonomy" id="43769"/>
    <lineage>
        <taxon>Bacteria</taxon>
        <taxon>Bacillati</taxon>
        <taxon>Actinomycetota</taxon>
        <taxon>Actinomycetes</taxon>
        <taxon>Mycobacteriales</taxon>
        <taxon>Corynebacteriaceae</taxon>
        <taxon>Corynebacterium</taxon>
    </lineage>
</organism>
<evidence type="ECO:0000313" key="10">
    <source>
        <dbReference type="EMBL" id="MDK4325811.1"/>
    </source>
</evidence>
<evidence type="ECO:0000256" key="8">
    <source>
        <dbReference type="RuleBase" id="RU364100"/>
    </source>
</evidence>
<feature type="region of interest" description="Disordered" evidence="9">
    <location>
        <begin position="205"/>
        <end position="230"/>
    </location>
</feature>
<dbReference type="AlphaFoldDB" id="A0AAP4FAV5"/>
<gene>
    <name evidence="10" type="ORF">QPX54_04675</name>
</gene>
<dbReference type="InterPro" id="IPR003738">
    <property type="entry name" value="SRAP"/>
</dbReference>
<protein>
    <recommendedName>
        <fullName evidence="8">Abasic site processing protein</fullName>
        <ecNumber evidence="8">3.4.-.-</ecNumber>
    </recommendedName>
</protein>
<accession>A0AAP4FAV5</accession>
<dbReference type="GO" id="GO:0016829">
    <property type="term" value="F:lyase activity"/>
    <property type="evidence" value="ECO:0007669"/>
    <property type="project" value="UniProtKB-KW"/>
</dbReference>
<name>A0AAP4FAV5_9CORY</name>
<keyword evidence="5" id="KW-0190">Covalent protein-DNA linkage</keyword>
<dbReference type="GO" id="GO:0106300">
    <property type="term" value="P:protein-DNA covalent cross-linking repair"/>
    <property type="evidence" value="ECO:0007669"/>
    <property type="project" value="InterPro"/>
</dbReference>
<dbReference type="GO" id="GO:0008233">
    <property type="term" value="F:peptidase activity"/>
    <property type="evidence" value="ECO:0007669"/>
    <property type="project" value="UniProtKB-KW"/>
</dbReference>
<dbReference type="Gene3D" id="3.90.1680.10">
    <property type="entry name" value="SOS response associated peptidase-like"/>
    <property type="match status" value="1"/>
</dbReference>
<evidence type="ECO:0000256" key="9">
    <source>
        <dbReference type="SAM" id="MobiDB-lite"/>
    </source>
</evidence>
<evidence type="ECO:0000256" key="2">
    <source>
        <dbReference type="ARBA" id="ARBA00022670"/>
    </source>
</evidence>
<proteinExistence type="inferred from homology"/>
<comment type="caution">
    <text evidence="10">The sequence shown here is derived from an EMBL/GenBank/DDBJ whole genome shotgun (WGS) entry which is preliminary data.</text>
</comment>
<dbReference type="EMBL" id="JASNVP010000004">
    <property type="protein sequence ID" value="MDK4325811.1"/>
    <property type="molecule type" value="Genomic_DNA"/>
</dbReference>
<evidence type="ECO:0000256" key="3">
    <source>
        <dbReference type="ARBA" id="ARBA00022763"/>
    </source>
</evidence>
<evidence type="ECO:0000256" key="1">
    <source>
        <dbReference type="ARBA" id="ARBA00008136"/>
    </source>
</evidence>
<evidence type="ECO:0000256" key="4">
    <source>
        <dbReference type="ARBA" id="ARBA00022801"/>
    </source>
</evidence>
<evidence type="ECO:0000313" key="11">
    <source>
        <dbReference type="Proteomes" id="UP001226160"/>
    </source>
</evidence>
<keyword evidence="7" id="KW-0456">Lyase</keyword>
<sequence>MCATYGLEPTMELPNYEPLFQPESQQLLEQWMDQRSGTAKITGRKARNLNPLITAPEGKRQLDLAWWWLHLGNEPAQFSAFNARDDKLLHSRVSKKPFAQHRGLAPAHWYIEKGQRFELPNTQGFAIATIAATSHQPDGDLLSYALVTRDAVAEAATVHPRMPLLLPEKLHDDWLDPNLHGDEELLAEALAASESLSRQVRIADAPGNASAQHKPRATTAKAQPGDATLF</sequence>
<keyword evidence="3" id="KW-0227">DNA damage</keyword>
<evidence type="ECO:0000256" key="7">
    <source>
        <dbReference type="ARBA" id="ARBA00023239"/>
    </source>
</evidence>
<dbReference type="PANTHER" id="PTHR13604">
    <property type="entry name" value="DC12-RELATED"/>
    <property type="match status" value="1"/>
</dbReference>
<keyword evidence="2 8" id="KW-0645">Protease</keyword>
<dbReference type="InterPro" id="IPR036590">
    <property type="entry name" value="SRAP-like"/>
</dbReference>
<keyword evidence="6" id="KW-0238">DNA-binding</keyword>
<dbReference type="RefSeq" id="WP_284589577.1">
    <property type="nucleotide sequence ID" value="NZ_JASNVP010000004.1"/>
</dbReference>
<dbReference type="PANTHER" id="PTHR13604:SF0">
    <property type="entry name" value="ABASIC SITE PROCESSING PROTEIN HMCES"/>
    <property type="match status" value="1"/>
</dbReference>
<evidence type="ECO:0000256" key="5">
    <source>
        <dbReference type="ARBA" id="ARBA00023124"/>
    </source>
</evidence>
<dbReference type="SUPFAM" id="SSF143081">
    <property type="entry name" value="BB1717-like"/>
    <property type="match status" value="1"/>
</dbReference>
<dbReference type="EC" id="3.4.-.-" evidence="8"/>
<dbReference type="Proteomes" id="UP001226160">
    <property type="component" value="Unassembled WGS sequence"/>
</dbReference>
<dbReference type="GO" id="GO:0003697">
    <property type="term" value="F:single-stranded DNA binding"/>
    <property type="evidence" value="ECO:0007669"/>
    <property type="project" value="InterPro"/>
</dbReference>
<comment type="similarity">
    <text evidence="1 8">Belongs to the SOS response-associated peptidase family.</text>
</comment>
<dbReference type="GO" id="GO:0006508">
    <property type="term" value="P:proteolysis"/>
    <property type="evidence" value="ECO:0007669"/>
    <property type="project" value="UniProtKB-KW"/>
</dbReference>